<name>A0A4R6T192_9SPHI</name>
<comment type="caution">
    <text evidence="1">The sequence shown here is derived from an EMBL/GenBank/DDBJ whole genome shotgun (WGS) entry which is preliminary data.</text>
</comment>
<reference evidence="1 2" key="1">
    <citation type="submission" date="2019-03" db="EMBL/GenBank/DDBJ databases">
        <title>Genomic Encyclopedia of Archaeal and Bacterial Type Strains, Phase II (KMG-II): from individual species to whole genera.</title>
        <authorList>
            <person name="Goeker M."/>
        </authorList>
    </citation>
    <scope>NUCLEOTIDE SEQUENCE [LARGE SCALE GENOMIC DNA]</scope>
    <source>
        <strain evidence="1 2">DSM 19035</strain>
    </source>
</reference>
<proteinExistence type="predicted"/>
<sequence length="111" mass="12438">MVMIVQYPHILRFTIVTDAVPYEDSNGDTVIPVGTAGVFEIKCRFETNSKGSTIPSNDGENVIYSWMIYMPLNQIDIPKRIDVVGLNKGVEFAKGTVLNFSRDQLNARAWV</sequence>
<keyword evidence="2" id="KW-1185">Reference proteome</keyword>
<accession>A0A4R6T192</accession>
<dbReference type="Proteomes" id="UP000295620">
    <property type="component" value="Unassembled WGS sequence"/>
</dbReference>
<protein>
    <submittedName>
        <fullName evidence="1">Uncharacterized protein</fullName>
    </submittedName>
</protein>
<evidence type="ECO:0000313" key="2">
    <source>
        <dbReference type="Proteomes" id="UP000295620"/>
    </source>
</evidence>
<evidence type="ECO:0000313" key="1">
    <source>
        <dbReference type="EMBL" id="TDQ12165.1"/>
    </source>
</evidence>
<gene>
    <name evidence="1" type="ORF">ATK78_1297</name>
</gene>
<dbReference type="AlphaFoldDB" id="A0A4R6T192"/>
<organism evidence="1 2">
    <name type="scientific">Pedobacter metabolipauper</name>
    <dbReference type="NCBI Taxonomy" id="425513"/>
    <lineage>
        <taxon>Bacteria</taxon>
        <taxon>Pseudomonadati</taxon>
        <taxon>Bacteroidota</taxon>
        <taxon>Sphingobacteriia</taxon>
        <taxon>Sphingobacteriales</taxon>
        <taxon>Sphingobacteriaceae</taxon>
        <taxon>Pedobacter</taxon>
    </lineage>
</organism>
<dbReference type="EMBL" id="SNYC01000003">
    <property type="protein sequence ID" value="TDQ12165.1"/>
    <property type="molecule type" value="Genomic_DNA"/>
</dbReference>